<proteinExistence type="predicted"/>
<evidence type="ECO:0000313" key="1">
    <source>
        <dbReference type="EMBL" id="MDZ5474638.1"/>
    </source>
</evidence>
<accession>A0ABU5J5J4</accession>
<sequence length="89" mass="10814">MYDFQHLLNQYRALWNNRSLETDNSEGTLREAIKRELKDENSHPRIRRPLYEKFYFAVKRINDSSILLEDKHSLINLHIEILEEIKKES</sequence>
<dbReference type="EMBL" id="JAXOFX010000031">
    <property type="protein sequence ID" value="MDZ5474638.1"/>
    <property type="molecule type" value="Genomic_DNA"/>
</dbReference>
<keyword evidence="2" id="KW-1185">Reference proteome</keyword>
<protein>
    <recommendedName>
        <fullName evidence="3">YojE</fullName>
    </recommendedName>
</protein>
<organism evidence="1 2">
    <name type="scientific">Robertmurraya mangrovi</name>
    <dbReference type="NCBI Taxonomy" id="3098077"/>
    <lineage>
        <taxon>Bacteria</taxon>
        <taxon>Bacillati</taxon>
        <taxon>Bacillota</taxon>
        <taxon>Bacilli</taxon>
        <taxon>Bacillales</taxon>
        <taxon>Bacillaceae</taxon>
        <taxon>Robertmurraya</taxon>
    </lineage>
</organism>
<evidence type="ECO:0000313" key="2">
    <source>
        <dbReference type="Proteomes" id="UP001290455"/>
    </source>
</evidence>
<dbReference type="Proteomes" id="UP001290455">
    <property type="component" value="Unassembled WGS sequence"/>
</dbReference>
<name>A0ABU5J5J4_9BACI</name>
<reference evidence="1 2" key="1">
    <citation type="submission" date="2023-11" db="EMBL/GenBank/DDBJ databases">
        <title>Bacillus jintuensis, isolated from a mudflat on the Beibu Gulf coast.</title>
        <authorList>
            <person name="Li M."/>
        </authorList>
    </citation>
    <scope>NUCLEOTIDE SEQUENCE [LARGE SCALE GENOMIC DNA]</scope>
    <source>
        <strain evidence="1 2">31A1R</strain>
    </source>
</reference>
<comment type="caution">
    <text evidence="1">The sequence shown here is derived from an EMBL/GenBank/DDBJ whole genome shotgun (WGS) entry which is preliminary data.</text>
</comment>
<dbReference type="RefSeq" id="WP_322448918.1">
    <property type="nucleotide sequence ID" value="NZ_JAXOFX010000031.1"/>
</dbReference>
<gene>
    <name evidence="1" type="ORF">SM124_23640</name>
</gene>
<evidence type="ECO:0008006" key="3">
    <source>
        <dbReference type="Google" id="ProtNLM"/>
    </source>
</evidence>